<dbReference type="GO" id="GO:0000287">
    <property type="term" value="F:magnesium ion binding"/>
    <property type="evidence" value="ECO:0007669"/>
    <property type="project" value="UniProtKB-UniRule"/>
</dbReference>
<dbReference type="Proteomes" id="UP000617951">
    <property type="component" value="Unassembled WGS sequence"/>
</dbReference>
<feature type="domain" description="S-adenosylmethionine synthetase central" evidence="14">
    <location>
        <begin position="120"/>
        <end position="236"/>
    </location>
</feature>
<feature type="binding site" evidence="10">
    <location>
        <position position="42"/>
    </location>
    <ligand>
        <name>K(+)</name>
        <dbReference type="ChEBI" id="CHEBI:29103"/>
    </ligand>
</feature>
<evidence type="ECO:0000256" key="8">
    <source>
        <dbReference type="ARBA" id="ARBA00022842"/>
    </source>
</evidence>
<comment type="caution">
    <text evidence="16">The sequence shown here is derived from an EMBL/GenBank/DDBJ whole genome shotgun (WGS) entry which is preliminary data.</text>
</comment>
<reference evidence="16" key="1">
    <citation type="submission" date="2020-08" db="EMBL/GenBank/DDBJ databases">
        <title>Genome public.</title>
        <authorList>
            <person name="Liu C."/>
            <person name="Sun Q."/>
        </authorList>
    </citation>
    <scope>NUCLEOTIDE SEQUENCE</scope>
    <source>
        <strain evidence="16">NSJ-63</strain>
    </source>
</reference>
<feature type="binding site" evidence="10">
    <location>
        <position position="271"/>
    </location>
    <ligand>
        <name>ATP</name>
        <dbReference type="ChEBI" id="CHEBI:30616"/>
        <note>ligand shared between two neighboring subunits</note>
    </ligand>
</feature>
<dbReference type="GO" id="GO:0005737">
    <property type="term" value="C:cytoplasm"/>
    <property type="evidence" value="ECO:0007669"/>
    <property type="project" value="UniProtKB-SubCell"/>
</dbReference>
<comment type="similarity">
    <text evidence="2 10 12">Belongs to the AdoMet synthase family.</text>
</comment>
<evidence type="ECO:0000256" key="3">
    <source>
        <dbReference type="ARBA" id="ARBA00022563"/>
    </source>
</evidence>
<dbReference type="RefSeq" id="WP_178620180.1">
    <property type="nucleotide sequence ID" value="NZ_JACRSS010000003.1"/>
</dbReference>
<dbReference type="Pfam" id="PF00438">
    <property type="entry name" value="S-AdoMet_synt_N"/>
    <property type="match status" value="1"/>
</dbReference>
<dbReference type="HAMAP" id="MF_00086">
    <property type="entry name" value="S_AdoMet_synth1"/>
    <property type="match status" value="1"/>
</dbReference>
<keyword evidence="17" id="KW-1185">Reference proteome</keyword>
<dbReference type="PANTHER" id="PTHR11964">
    <property type="entry name" value="S-ADENOSYLMETHIONINE SYNTHETASE"/>
    <property type="match status" value="1"/>
</dbReference>
<dbReference type="InterPro" id="IPR022630">
    <property type="entry name" value="S-AdoMet_synt_C"/>
</dbReference>
<feature type="binding site" description="in other chain" evidence="10">
    <location>
        <begin position="169"/>
        <end position="171"/>
    </location>
    <ligand>
        <name>ATP</name>
        <dbReference type="ChEBI" id="CHEBI:30616"/>
        <note>ligand shared between two neighboring subunits</note>
    </ligand>
</feature>
<dbReference type="AlphaFoldDB" id="A0A926DGS0"/>
<evidence type="ECO:0000259" key="15">
    <source>
        <dbReference type="Pfam" id="PF02773"/>
    </source>
</evidence>
<comment type="cofactor">
    <cofactor evidence="10">
        <name>K(+)</name>
        <dbReference type="ChEBI" id="CHEBI:29103"/>
    </cofactor>
    <text evidence="10">Binds 1 potassium ion per subunit.</text>
</comment>
<name>A0A926DGS0_9FIRM</name>
<evidence type="ECO:0000256" key="6">
    <source>
        <dbReference type="ARBA" id="ARBA00022741"/>
    </source>
</evidence>
<evidence type="ECO:0000256" key="9">
    <source>
        <dbReference type="ARBA" id="ARBA00022958"/>
    </source>
</evidence>
<keyword evidence="4 10" id="KW-0808">Transferase</keyword>
<dbReference type="GO" id="GO:0004478">
    <property type="term" value="F:methionine adenosyltransferase activity"/>
    <property type="evidence" value="ECO:0007669"/>
    <property type="project" value="UniProtKB-UniRule"/>
</dbReference>
<keyword evidence="10" id="KW-0963">Cytoplasm</keyword>
<feature type="domain" description="S-adenosylmethionine synthetase N-terminal" evidence="13">
    <location>
        <begin position="3"/>
        <end position="100"/>
    </location>
</feature>
<comment type="catalytic activity">
    <reaction evidence="10">
        <text>L-methionine + ATP + H2O = S-adenosyl-L-methionine + phosphate + diphosphate</text>
        <dbReference type="Rhea" id="RHEA:21080"/>
        <dbReference type="ChEBI" id="CHEBI:15377"/>
        <dbReference type="ChEBI" id="CHEBI:30616"/>
        <dbReference type="ChEBI" id="CHEBI:33019"/>
        <dbReference type="ChEBI" id="CHEBI:43474"/>
        <dbReference type="ChEBI" id="CHEBI:57844"/>
        <dbReference type="ChEBI" id="CHEBI:59789"/>
        <dbReference type="EC" id="2.5.1.6"/>
    </reaction>
</comment>
<feature type="binding site" description="in other chain" evidence="10">
    <location>
        <position position="98"/>
    </location>
    <ligand>
        <name>L-methionine</name>
        <dbReference type="ChEBI" id="CHEBI:57844"/>
        <note>ligand shared between two neighboring subunits</note>
    </ligand>
</feature>
<evidence type="ECO:0000256" key="4">
    <source>
        <dbReference type="ARBA" id="ARBA00022679"/>
    </source>
</evidence>
<dbReference type="InterPro" id="IPR022631">
    <property type="entry name" value="ADOMET_SYNTHASE_CS"/>
</dbReference>
<dbReference type="Pfam" id="PF02772">
    <property type="entry name" value="S-AdoMet_synt_M"/>
    <property type="match status" value="1"/>
</dbReference>
<dbReference type="GO" id="GO:0006556">
    <property type="term" value="P:S-adenosylmethionine biosynthetic process"/>
    <property type="evidence" value="ECO:0007669"/>
    <property type="project" value="UniProtKB-UniRule"/>
</dbReference>
<keyword evidence="7 10" id="KW-0067">ATP-binding</keyword>
<dbReference type="Pfam" id="PF02773">
    <property type="entry name" value="S-AdoMet_synt_C"/>
    <property type="match status" value="1"/>
</dbReference>
<evidence type="ECO:0000256" key="12">
    <source>
        <dbReference type="RuleBase" id="RU004462"/>
    </source>
</evidence>
<feature type="binding site" evidence="10">
    <location>
        <position position="16"/>
    </location>
    <ligand>
        <name>Mg(2+)</name>
        <dbReference type="ChEBI" id="CHEBI:18420"/>
    </ligand>
</feature>
<evidence type="ECO:0000256" key="11">
    <source>
        <dbReference type="RuleBase" id="RU000542"/>
    </source>
</evidence>
<dbReference type="InterPro" id="IPR022636">
    <property type="entry name" value="S-AdoMet_synthetase_sfam"/>
</dbReference>
<dbReference type="FunFam" id="3.30.300.10:FF:000003">
    <property type="entry name" value="S-adenosylmethionine synthase"/>
    <property type="match status" value="1"/>
</dbReference>
<keyword evidence="3 10" id="KW-0554">One-carbon metabolism</keyword>
<keyword evidence="6 10" id="KW-0547">Nucleotide-binding</keyword>
<dbReference type="EMBL" id="JACRSS010000003">
    <property type="protein sequence ID" value="MBC8538630.1"/>
    <property type="molecule type" value="Genomic_DNA"/>
</dbReference>
<dbReference type="CDD" id="cd18079">
    <property type="entry name" value="S-AdoMet_synt"/>
    <property type="match status" value="1"/>
</dbReference>
<dbReference type="InterPro" id="IPR022629">
    <property type="entry name" value="S-AdoMet_synt_central"/>
</dbReference>
<keyword evidence="5 10" id="KW-0479">Metal-binding</keyword>
<feature type="binding site" evidence="10">
    <location>
        <position position="244"/>
    </location>
    <ligand>
        <name>ATP</name>
        <dbReference type="ChEBI" id="CHEBI:30616"/>
        <note>ligand shared between two neighboring subunits</note>
    </ligand>
</feature>
<evidence type="ECO:0000256" key="5">
    <source>
        <dbReference type="ARBA" id="ARBA00022723"/>
    </source>
</evidence>
<dbReference type="FunFam" id="3.30.300.10:FF:000004">
    <property type="entry name" value="S-adenosylmethionine synthase"/>
    <property type="match status" value="1"/>
</dbReference>
<feature type="domain" description="S-adenosylmethionine synthetase C-terminal" evidence="15">
    <location>
        <begin position="238"/>
        <end position="377"/>
    </location>
</feature>
<comment type="pathway">
    <text evidence="1 10">Amino-acid biosynthesis; S-adenosyl-L-methionine biosynthesis; S-adenosyl-L-methionine from L-methionine: step 1/1.</text>
</comment>
<dbReference type="PROSITE" id="PS00377">
    <property type="entry name" value="ADOMET_SYNTHASE_2"/>
    <property type="match status" value="1"/>
</dbReference>
<dbReference type="GO" id="GO:0006730">
    <property type="term" value="P:one-carbon metabolic process"/>
    <property type="evidence" value="ECO:0007669"/>
    <property type="project" value="UniProtKB-KW"/>
</dbReference>
<evidence type="ECO:0000259" key="14">
    <source>
        <dbReference type="Pfam" id="PF02772"/>
    </source>
</evidence>
<organism evidence="16 17">
    <name type="scientific">Guopingia tenuis</name>
    <dbReference type="NCBI Taxonomy" id="2763656"/>
    <lineage>
        <taxon>Bacteria</taxon>
        <taxon>Bacillati</taxon>
        <taxon>Bacillota</taxon>
        <taxon>Clostridia</taxon>
        <taxon>Christensenellales</taxon>
        <taxon>Christensenellaceae</taxon>
        <taxon>Guopingia</taxon>
    </lineage>
</organism>
<evidence type="ECO:0000313" key="16">
    <source>
        <dbReference type="EMBL" id="MBC8538630.1"/>
    </source>
</evidence>
<protein>
    <recommendedName>
        <fullName evidence="10">S-adenosylmethionine synthase</fullName>
        <shortName evidence="10">AdoMet synthase</shortName>
        <ecNumber evidence="10">2.5.1.6</ecNumber>
    </recommendedName>
    <alternativeName>
        <fullName evidence="10">MAT</fullName>
    </alternativeName>
    <alternativeName>
        <fullName evidence="10">Methionine adenosyltransferase</fullName>
    </alternativeName>
</protein>
<comment type="function">
    <text evidence="10">Catalyzes the formation of S-adenosylmethionine (AdoMet) from methionine and ATP. The overall synthetic reaction is composed of two sequential steps, AdoMet formation and the subsequent tripolyphosphate hydrolysis which occurs prior to release of AdoMet from the enzyme.</text>
</comment>
<accession>A0A926DGS0</accession>
<dbReference type="PIRSF" id="PIRSF000497">
    <property type="entry name" value="MAT"/>
    <property type="match status" value="1"/>
</dbReference>
<feature type="binding site" description="in other chain" evidence="10">
    <location>
        <begin position="235"/>
        <end position="236"/>
    </location>
    <ligand>
        <name>ATP</name>
        <dbReference type="ChEBI" id="CHEBI:30616"/>
        <note>ligand shared between two neighboring subunits</note>
    </ligand>
</feature>
<feature type="binding site" description="in other chain" evidence="10">
    <location>
        <position position="275"/>
    </location>
    <ligand>
        <name>L-methionine</name>
        <dbReference type="ChEBI" id="CHEBI:57844"/>
        <note>ligand shared between two neighboring subunits</note>
    </ligand>
</feature>
<dbReference type="InterPro" id="IPR002133">
    <property type="entry name" value="S-AdoMet_synthetase"/>
</dbReference>
<feature type="binding site" description="in other chain" evidence="10">
    <location>
        <position position="14"/>
    </location>
    <ligand>
        <name>ATP</name>
        <dbReference type="ChEBI" id="CHEBI:30616"/>
        <note>ligand shared between two neighboring subunits</note>
    </ligand>
</feature>
<keyword evidence="9 10" id="KW-0630">Potassium</keyword>
<feature type="binding site" description="in other chain" evidence="10">
    <location>
        <begin position="250"/>
        <end position="251"/>
    </location>
    <ligand>
        <name>ATP</name>
        <dbReference type="ChEBI" id="CHEBI:30616"/>
        <note>ligand shared between two neighboring subunits</note>
    </ligand>
</feature>
<feature type="binding site" description="in other chain" evidence="10">
    <location>
        <position position="55"/>
    </location>
    <ligand>
        <name>L-methionine</name>
        <dbReference type="ChEBI" id="CHEBI:57844"/>
        <note>ligand shared between two neighboring subunits</note>
    </ligand>
</feature>
<keyword evidence="8 10" id="KW-0460">Magnesium</keyword>
<feature type="binding site" evidence="10">
    <location>
        <position position="267"/>
    </location>
    <ligand>
        <name>ATP</name>
        <dbReference type="ChEBI" id="CHEBI:30616"/>
        <note>ligand shared between two neighboring subunits</note>
    </ligand>
</feature>
<dbReference type="PROSITE" id="PS00376">
    <property type="entry name" value="ADOMET_SYNTHASE_1"/>
    <property type="match status" value="1"/>
</dbReference>
<evidence type="ECO:0000256" key="1">
    <source>
        <dbReference type="ARBA" id="ARBA00005224"/>
    </source>
</evidence>
<comment type="cofactor">
    <cofactor evidence="10">
        <name>Mg(2+)</name>
        <dbReference type="ChEBI" id="CHEBI:18420"/>
    </cofactor>
    <text evidence="10">Binds 2 divalent ions per subunit.</text>
</comment>
<evidence type="ECO:0000256" key="2">
    <source>
        <dbReference type="ARBA" id="ARBA00009685"/>
    </source>
</evidence>
<dbReference type="Gene3D" id="3.30.300.10">
    <property type="match status" value="3"/>
</dbReference>
<gene>
    <name evidence="10" type="primary">metK</name>
    <name evidence="16" type="ORF">H8693_06745</name>
</gene>
<evidence type="ECO:0000313" key="17">
    <source>
        <dbReference type="Proteomes" id="UP000617951"/>
    </source>
</evidence>
<evidence type="ECO:0000256" key="10">
    <source>
        <dbReference type="HAMAP-Rule" id="MF_00086"/>
    </source>
</evidence>
<dbReference type="GO" id="GO:0005524">
    <property type="term" value="F:ATP binding"/>
    <property type="evidence" value="ECO:0007669"/>
    <property type="project" value="UniProtKB-UniRule"/>
</dbReference>
<dbReference type="SUPFAM" id="SSF55973">
    <property type="entry name" value="S-adenosylmethionine synthetase"/>
    <property type="match status" value="3"/>
</dbReference>
<dbReference type="InterPro" id="IPR022628">
    <property type="entry name" value="S-AdoMet_synt_N"/>
</dbReference>
<evidence type="ECO:0000259" key="13">
    <source>
        <dbReference type="Pfam" id="PF00438"/>
    </source>
</evidence>
<proteinExistence type="inferred from homology"/>
<sequence>MKRLFTSESVTEGHPDKICDQISDAVLDEILRQDPYARVACETAVNTGLVLVMGEITTKAYVDIQKIARDTIREIGFTGPEAGFDADSCGILTSIDEQSADIAMGVNDALEQRGSEEKETGAGDQGMMFGYACNETDEYMPMAISMAHDLTRRLAQVRKEGILDFLLPDGKSQVTLEYENGKPKRVDTIVISSQHTEWAKNDRIREGIIEEVIRPVIDAKWLDGNTRFLINPTGRFVIGGPKGDSGLTGRKIIADSYGGYGRHGGGAFSGKDPTKVDRSAAYAARFVAKNIVAAGLAEKCEIELAYAIGVAQPVSIHVDTFGTGKMDDGKIEEMVHAEFDLRPRAIIESLDLRRPIYKKTAAYGHFGRKDVEFPWERLTMAERLK</sequence>
<evidence type="ECO:0000256" key="7">
    <source>
        <dbReference type="ARBA" id="ARBA00022840"/>
    </source>
</evidence>
<dbReference type="NCBIfam" id="TIGR01034">
    <property type="entry name" value="metK"/>
    <property type="match status" value="1"/>
</dbReference>
<feature type="binding site" evidence="10">
    <location>
        <position position="244"/>
    </location>
    <ligand>
        <name>L-methionine</name>
        <dbReference type="ChEBI" id="CHEBI:57844"/>
        <note>ligand shared between two neighboring subunits</note>
    </ligand>
</feature>
<feature type="region of interest" description="Flexible loop" evidence="10">
    <location>
        <begin position="98"/>
        <end position="108"/>
    </location>
</feature>
<comment type="subcellular location">
    <subcellularLocation>
        <location evidence="10 11">Cytoplasm</location>
    </subcellularLocation>
</comment>
<dbReference type="EC" id="2.5.1.6" evidence="10"/>
<comment type="subunit">
    <text evidence="10">Homotetramer; dimer of dimers.</text>
</comment>